<dbReference type="GO" id="GO:0004386">
    <property type="term" value="F:helicase activity"/>
    <property type="evidence" value="ECO:0007669"/>
    <property type="project" value="UniProtKB-KW"/>
</dbReference>
<dbReference type="SMART" id="SM00382">
    <property type="entry name" value="AAA"/>
    <property type="match status" value="1"/>
</dbReference>
<keyword evidence="3" id="KW-0347">Helicase</keyword>
<protein>
    <submittedName>
        <fullName evidence="3">Helicase</fullName>
    </submittedName>
</protein>
<feature type="compositionally biased region" description="Basic and acidic residues" evidence="1">
    <location>
        <begin position="106"/>
        <end position="116"/>
    </location>
</feature>
<dbReference type="SUPFAM" id="SSF52540">
    <property type="entry name" value="P-loop containing nucleoside triphosphate hydrolases"/>
    <property type="match status" value="1"/>
</dbReference>
<keyword evidence="3" id="KW-0067">ATP-binding</keyword>
<dbReference type="GO" id="GO:0016817">
    <property type="term" value="F:hydrolase activity, acting on acid anhydrides"/>
    <property type="evidence" value="ECO:0007669"/>
    <property type="project" value="InterPro"/>
</dbReference>
<gene>
    <name evidence="3" type="ORF">WI38_22250</name>
</gene>
<accession>A0A102LLX1</accession>
<dbReference type="Pfam" id="PF13481">
    <property type="entry name" value="AAA_25"/>
    <property type="match status" value="1"/>
</dbReference>
<dbReference type="InterPro" id="IPR014819">
    <property type="entry name" value="PriCT_2"/>
</dbReference>
<evidence type="ECO:0000313" key="3">
    <source>
        <dbReference type="EMBL" id="KUZ86590.1"/>
    </source>
</evidence>
<sequence>MMNGHDAARARDALFSLDAGCPRKEWVDAGMAAKAAGLSVDDFLEWSATGGNYGGELNTRAAWRSFKQDGGIGPGTLFKMAKDAGWRDTHTRNVTPAARVPTAKSTKADTPRKPRTDLAATFDSYPPASAEHPYIVAKRGTPDGLHVVPKDDTLTIGGQCVAGWLTVPVRSFDGVLCTVQFIPPPGVGKKLNAPGASFNDGLFVVGDTAPDGTLYVCEGIGQAWACVKADYHAAAAVTFGSGRTRSIAKVLHKRFPAARIVIVPDRGKEADAEDVAREIIGAWVELPAGKPENYDANDYEAEHGVDALADLLRAAKTPPLRYRLQSAADLLSAPPLRWLAQGVLPASGFAAVYGPSGSGKSFLVLDLCAAIADGAEWFGRRVNEAPVTYVCLEGEAGLSKRASAWSAHHEMPLPDRLRFVTQPLDLRQLEDVADLCAAVLAVGGRDGLLVIDTLNRAAPGTDENSSVDMGQLIDACKEAQRKLGGVVLLVHHTGKDGAKGLRGHSSLYAALDAAIEVSRNDARREWSVAKSKDDADGGRHAFALRVVELGDDENGEPVTSCVIEPDDSAKEVARVKLPQGGNQRIALDALAEPLRQSRDFGKGDAPPTHPCIEIEAAVRLVASSLTCEPRKRNERARAAVTGLVANGVYGSKDGWLWRK</sequence>
<evidence type="ECO:0000256" key="1">
    <source>
        <dbReference type="SAM" id="MobiDB-lite"/>
    </source>
</evidence>
<dbReference type="AlphaFoldDB" id="A0A102LLX1"/>
<organism evidence="3 4">
    <name type="scientific">Burkholderia ubonensis</name>
    <dbReference type="NCBI Taxonomy" id="101571"/>
    <lineage>
        <taxon>Bacteria</taxon>
        <taxon>Pseudomonadati</taxon>
        <taxon>Pseudomonadota</taxon>
        <taxon>Betaproteobacteria</taxon>
        <taxon>Burkholderiales</taxon>
        <taxon>Burkholderiaceae</taxon>
        <taxon>Burkholderia</taxon>
        <taxon>Burkholderia cepacia complex</taxon>
    </lineage>
</organism>
<name>A0A102LLX1_9BURK</name>
<comment type="caution">
    <text evidence="3">The sequence shown here is derived from an EMBL/GenBank/DDBJ whole genome shotgun (WGS) entry which is preliminary data.</text>
</comment>
<evidence type="ECO:0000259" key="2">
    <source>
        <dbReference type="SMART" id="SM00382"/>
    </source>
</evidence>
<dbReference type="Pfam" id="PF08707">
    <property type="entry name" value="PriCT_2"/>
    <property type="match status" value="1"/>
</dbReference>
<dbReference type="InterPro" id="IPR027417">
    <property type="entry name" value="P-loop_NTPase"/>
</dbReference>
<keyword evidence="3" id="KW-0547">Nucleotide-binding</keyword>
<evidence type="ECO:0000313" key="4">
    <source>
        <dbReference type="Proteomes" id="UP000065521"/>
    </source>
</evidence>
<feature type="region of interest" description="Disordered" evidence="1">
    <location>
        <begin position="94"/>
        <end position="122"/>
    </location>
</feature>
<feature type="domain" description="AAA+ ATPase" evidence="2">
    <location>
        <begin position="346"/>
        <end position="521"/>
    </location>
</feature>
<keyword evidence="3" id="KW-0378">Hydrolase</keyword>
<dbReference type="EMBL" id="LOTN01000046">
    <property type="protein sequence ID" value="KUZ86590.1"/>
    <property type="molecule type" value="Genomic_DNA"/>
</dbReference>
<dbReference type="InterPro" id="IPR003593">
    <property type="entry name" value="AAA+_ATPase"/>
</dbReference>
<reference evidence="3 4" key="1">
    <citation type="submission" date="2015-11" db="EMBL/GenBank/DDBJ databases">
        <title>Expanding the genomic diversity of Burkholderia species for the development of highly accurate diagnostics.</title>
        <authorList>
            <person name="Sahl J."/>
            <person name="Keim P."/>
            <person name="Wagner D."/>
        </authorList>
    </citation>
    <scope>NUCLEOTIDE SEQUENCE [LARGE SCALE GENOMIC DNA]</scope>
    <source>
        <strain evidence="3 4">RF32-BP4</strain>
    </source>
</reference>
<dbReference type="Proteomes" id="UP000065521">
    <property type="component" value="Unassembled WGS sequence"/>
</dbReference>
<dbReference type="RefSeq" id="WP_059635452.1">
    <property type="nucleotide sequence ID" value="NZ_LOTK01000085.1"/>
</dbReference>
<proteinExistence type="predicted"/>
<dbReference type="Gene3D" id="3.40.50.300">
    <property type="entry name" value="P-loop containing nucleotide triphosphate hydrolases"/>
    <property type="match status" value="1"/>
</dbReference>